<evidence type="ECO:0000313" key="2">
    <source>
        <dbReference type="EMBL" id="MBB3872915.1"/>
    </source>
</evidence>
<dbReference type="EMBL" id="JACIDA010000002">
    <property type="protein sequence ID" value="MBB3872915.1"/>
    <property type="molecule type" value="Genomic_DNA"/>
</dbReference>
<sequence length="611" mass="65728">MIDRRRLLLSAAAGAGLAAAGGQVFAGTAPAGDAAAAKAALAGFMDQTFEQTLDLSPEAVTAFGLDKGPRTAAKSQLTAPTLENEEKFRAFTKAQRAALSAMDRASMDAQDGIYFDTIADNLDGVIATFAIPYGQGGWPNPYRVSQQGGAYQSTPDFLANQHTIETAADADAYVARVNAFADVLSAETDRLREEYALGVIPPDFILAKAIAQQDGILATNAAASPLVASVADRARAKGLTGDWGAQVETLLSQRVYPALSAQNALLKAALPRAGHEASVRRLPQGQQYYANSLRFITTTRLTADEIHRTGRAQMAELTARADGLLKAQGLTQGSVAERIRALGQDPKYVYPNTDAGKAELIEKLNEQMADMQARLPGAFGRLPKASVQIKRVPPEIEAGAPMGYYNSPSLDGTRPGIYWINLKDTAEWPSWTLPTLTYHEATPGHHLQISLQQESAAAPKLMNLLGFSSYVEGWGLYAEQLADELGAYENDPVGQIGYVQSLMFRAARLVVDTGIHSKGWSREQGIQYMMEAYGDQEGAAVSEVERYCGWPGQACAYKVGHNEWVRLREKARTSLGDKFDLKGFHDTALATGGVPLSVLERIVDGWVATQA</sequence>
<dbReference type="AlphaFoldDB" id="A0A7W6A716"/>
<dbReference type="PANTHER" id="PTHR33361">
    <property type="entry name" value="GLR0591 PROTEIN"/>
    <property type="match status" value="1"/>
</dbReference>
<name>A0A7W6A716_9CAUL</name>
<dbReference type="Pfam" id="PF05960">
    <property type="entry name" value="DUF885"/>
    <property type="match status" value="1"/>
</dbReference>
<dbReference type="RefSeq" id="WP_183197371.1">
    <property type="nucleotide sequence ID" value="NZ_JACIDA010000002.1"/>
</dbReference>
<dbReference type="Proteomes" id="UP000532936">
    <property type="component" value="Unassembled WGS sequence"/>
</dbReference>
<feature type="signal peptide" evidence="1">
    <location>
        <begin position="1"/>
        <end position="26"/>
    </location>
</feature>
<proteinExistence type="predicted"/>
<dbReference type="PROSITE" id="PS51318">
    <property type="entry name" value="TAT"/>
    <property type="match status" value="1"/>
</dbReference>
<evidence type="ECO:0000256" key="1">
    <source>
        <dbReference type="SAM" id="SignalP"/>
    </source>
</evidence>
<dbReference type="PANTHER" id="PTHR33361:SF2">
    <property type="entry name" value="DUF885 DOMAIN-CONTAINING PROTEIN"/>
    <property type="match status" value="1"/>
</dbReference>
<evidence type="ECO:0000313" key="3">
    <source>
        <dbReference type="Proteomes" id="UP000532936"/>
    </source>
</evidence>
<dbReference type="InterPro" id="IPR006311">
    <property type="entry name" value="TAT_signal"/>
</dbReference>
<protein>
    <submittedName>
        <fullName evidence="2">Uncharacterized protein (DUF885 family)</fullName>
    </submittedName>
</protein>
<accession>A0A7W6A716</accession>
<organism evidence="2 3">
    <name type="scientific">Brevundimonas mediterranea</name>
    <dbReference type="NCBI Taxonomy" id="74329"/>
    <lineage>
        <taxon>Bacteria</taxon>
        <taxon>Pseudomonadati</taxon>
        <taxon>Pseudomonadota</taxon>
        <taxon>Alphaproteobacteria</taxon>
        <taxon>Caulobacterales</taxon>
        <taxon>Caulobacteraceae</taxon>
        <taxon>Brevundimonas</taxon>
    </lineage>
</organism>
<dbReference type="InterPro" id="IPR010281">
    <property type="entry name" value="DUF885"/>
</dbReference>
<gene>
    <name evidence="2" type="ORF">GGR11_002468</name>
</gene>
<feature type="chain" id="PRO_5030597220" evidence="1">
    <location>
        <begin position="27"/>
        <end position="611"/>
    </location>
</feature>
<keyword evidence="1" id="KW-0732">Signal</keyword>
<reference evidence="2 3" key="1">
    <citation type="submission" date="2020-08" db="EMBL/GenBank/DDBJ databases">
        <title>Genomic Encyclopedia of Type Strains, Phase IV (KMG-IV): sequencing the most valuable type-strain genomes for metagenomic binning, comparative biology and taxonomic classification.</title>
        <authorList>
            <person name="Goeker M."/>
        </authorList>
    </citation>
    <scope>NUCLEOTIDE SEQUENCE [LARGE SCALE GENOMIC DNA]</scope>
    <source>
        <strain evidence="2 3">DSM 14878</strain>
    </source>
</reference>
<comment type="caution">
    <text evidence="2">The sequence shown here is derived from an EMBL/GenBank/DDBJ whole genome shotgun (WGS) entry which is preliminary data.</text>
</comment>